<feature type="active site" description="Proton acceptor" evidence="2">
    <location>
        <position position="17"/>
    </location>
</feature>
<evidence type="ECO:0000313" key="5">
    <source>
        <dbReference type="EMBL" id="MZQ85767.1"/>
    </source>
</evidence>
<dbReference type="SUPFAM" id="SSF53756">
    <property type="entry name" value="UDP-Glycosyltransferase/glycogen phosphorylase"/>
    <property type="match status" value="1"/>
</dbReference>
<organism evidence="5 6">
    <name type="scientific">Paenibacillus silvestris</name>
    <dbReference type="NCBI Taxonomy" id="2606219"/>
    <lineage>
        <taxon>Bacteria</taxon>
        <taxon>Bacillati</taxon>
        <taxon>Bacillota</taxon>
        <taxon>Bacilli</taxon>
        <taxon>Bacillales</taxon>
        <taxon>Paenibacillaceae</taxon>
        <taxon>Paenibacillus</taxon>
    </lineage>
</organism>
<comment type="caution">
    <text evidence="5">The sequence shown here is derived from an EMBL/GenBank/DDBJ whole genome shotgun (WGS) entry which is preliminary data.</text>
</comment>
<accession>A0A6L8V641</accession>
<keyword evidence="1" id="KW-0472">Membrane</keyword>
<dbReference type="RefSeq" id="WP_161410085.1">
    <property type="nucleotide sequence ID" value="NZ_WTUZ01000035.1"/>
</dbReference>
<dbReference type="InterPro" id="IPR007235">
    <property type="entry name" value="Glyco_trans_28_C"/>
</dbReference>
<name>A0A6L8V641_9BACL</name>
<dbReference type="GO" id="GO:0016787">
    <property type="term" value="F:hydrolase activity"/>
    <property type="evidence" value="ECO:0007669"/>
    <property type="project" value="UniProtKB-KW"/>
</dbReference>
<dbReference type="PANTHER" id="PTHR21015">
    <property type="entry name" value="UDP-N-ACETYLGLUCOSAMINE--N-ACETYLMURAMYL-(PENTAPEPTIDE) PYROPHOSPHORYL-UNDECAPRENOL N-ACETYLGLUCOSAMINE TRANSFERASE 1"/>
    <property type="match status" value="1"/>
</dbReference>
<dbReference type="PANTHER" id="PTHR21015:SF22">
    <property type="entry name" value="GLYCOSYLTRANSFERASE"/>
    <property type="match status" value="1"/>
</dbReference>
<sequence length="366" mass="40962">MQVAIRVDSSVQIGTGHVMRCLTLASRLRQYGVSVEFICRELTGNLCDLIQNQSFIVHRLPPSSNLIVGVNYDQWLGTSWEIDSAETIRVIRSADTEFDLIIVDHYAIDWRWESRIRPFIPRMMAIDDLANRMHDCDLLLDQNLYDNMHTRYLDLVPEKCTQLLGPRYALLREEFIEAQKTPRVRDGDVQRVFVFFGGSDPTNETEKALEAIKLLNRTELIVDVVVGSTNPNRDRICELCSHITNVHFYCQISNISDLMVEADLAIGAGGTSTWERCSVGLPALTVTTAENQVEVTDAVAKTGAIHHLGFYRDVSPQSIAEGLQHLLQMPGLLVSMSRMSTQIMGNLKAAGSNRIAEIILAGEVTS</sequence>
<dbReference type="AlphaFoldDB" id="A0A6L8V641"/>
<keyword evidence="5" id="KW-0378">Hydrolase</keyword>
<proteinExistence type="predicted"/>
<dbReference type="GO" id="GO:0016758">
    <property type="term" value="F:hexosyltransferase activity"/>
    <property type="evidence" value="ECO:0007669"/>
    <property type="project" value="InterPro"/>
</dbReference>
<dbReference type="Gene3D" id="3.40.50.11190">
    <property type="match status" value="1"/>
</dbReference>
<dbReference type="Gene3D" id="3.40.50.2000">
    <property type="entry name" value="Glycogen Phosphorylase B"/>
    <property type="match status" value="1"/>
</dbReference>
<keyword evidence="6" id="KW-1185">Reference proteome</keyword>
<evidence type="ECO:0000256" key="3">
    <source>
        <dbReference type="PIRSR" id="PIRSR620023-2"/>
    </source>
</evidence>
<feature type="binding site" evidence="3">
    <location>
        <position position="275"/>
    </location>
    <ligand>
        <name>substrate</name>
    </ligand>
</feature>
<evidence type="ECO:0000256" key="2">
    <source>
        <dbReference type="PIRSR" id="PIRSR620023-1"/>
    </source>
</evidence>
<dbReference type="InterPro" id="IPR020023">
    <property type="entry name" value="PseG"/>
</dbReference>
<dbReference type="Pfam" id="PF04101">
    <property type="entry name" value="Glyco_tran_28_C"/>
    <property type="match status" value="1"/>
</dbReference>
<feature type="binding site" evidence="3">
    <location>
        <position position="172"/>
    </location>
    <ligand>
        <name>substrate</name>
    </ligand>
</feature>
<evidence type="ECO:0000256" key="1">
    <source>
        <dbReference type="ARBA" id="ARBA00023136"/>
    </source>
</evidence>
<dbReference type="EC" id="3.6.1.57" evidence="5"/>
<dbReference type="Proteomes" id="UP000481087">
    <property type="component" value="Unassembled WGS sequence"/>
</dbReference>
<protein>
    <submittedName>
        <fullName evidence="5">UDP-2,4-diacetamido-2,4, 6-trideoxy-beta-L-altropyranose hydrolase</fullName>
        <ecNumber evidence="5">3.6.1.57</ecNumber>
    </submittedName>
</protein>
<gene>
    <name evidence="5" type="primary">pseG</name>
    <name evidence="5" type="ORF">GQF01_27050</name>
</gene>
<evidence type="ECO:0000313" key="6">
    <source>
        <dbReference type="Proteomes" id="UP000481087"/>
    </source>
</evidence>
<reference evidence="5 6" key="1">
    <citation type="submission" date="2019-12" db="EMBL/GenBank/DDBJ databases">
        <title>Paenibacillus sp. nov. sp. isolated from soil.</title>
        <authorList>
            <person name="Kim J."/>
            <person name="Jeong S.E."/>
            <person name="Jung H.S."/>
            <person name="Jeon C.O."/>
        </authorList>
    </citation>
    <scope>NUCLEOTIDE SEQUENCE [LARGE SCALE GENOMIC DNA]</scope>
    <source>
        <strain evidence="5 6">5J-6</strain>
    </source>
</reference>
<feature type="domain" description="Glycosyl transferase family 28 C-terminal" evidence="4">
    <location>
        <begin position="194"/>
        <end position="340"/>
    </location>
</feature>
<dbReference type="NCBIfam" id="TIGR03590">
    <property type="entry name" value="PseG"/>
    <property type="match status" value="1"/>
</dbReference>
<evidence type="ECO:0000259" key="4">
    <source>
        <dbReference type="Pfam" id="PF04101"/>
    </source>
</evidence>
<dbReference type="EMBL" id="WTUZ01000035">
    <property type="protein sequence ID" value="MZQ85767.1"/>
    <property type="molecule type" value="Genomic_DNA"/>
</dbReference>